<dbReference type="AlphaFoldDB" id="A7NIW5"/>
<dbReference type="RefSeq" id="WP_012119852.1">
    <property type="nucleotide sequence ID" value="NC_009767.1"/>
</dbReference>
<feature type="transmembrane region" description="Helical" evidence="2">
    <location>
        <begin position="102"/>
        <end position="122"/>
    </location>
</feature>
<keyword evidence="2" id="KW-0472">Membrane</keyword>
<feature type="transmembrane region" description="Helical" evidence="2">
    <location>
        <begin position="197"/>
        <end position="221"/>
    </location>
</feature>
<dbReference type="OrthoDB" id="157262at2"/>
<feature type="transmembrane region" description="Helical" evidence="2">
    <location>
        <begin position="128"/>
        <end position="154"/>
    </location>
</feature>
<evidence type="ECO:0000256" key="1">
    <source>
        <dbReference type="SAM" id="MobiDB-lite"/>
    </source>
</evidence>
<dbReference type="STRING" id="383372.Rcas_1327"/>
<feature type="transmembrane region" description="Helical" evidence="2">
    <location>
        <begin position="166"/>
        <end position="191"/>
    </location>
</feature>
<feature type="transmembrane region" description="Helical" evidence="2">
    <location>
        <begin position="49"/>
        <end position="73"/>
    </location>
</feature>
<organism evidence="3 4">
    <name type="scientific">Roseiflexus castenholzii (strain DSM 13941 / HLO8)</name>
    <dbReference type="NCBI Taxonomy" id="383372"/>
    <lineage>
        <taxon>Bacteria</taxon>
        <taxon>Bacillati</taxon>
        <taxon>Chloroflexota</taxon>
        <taxon>Chloroflexia</taxon>
        <taxon>Chloroflexales</taxon>
        <taxon>Roseiflexineae</taxon>
        <taxon>Roseiflexaceae</taxon>
        <taxon>Roseiflexus</taxon>
    </lineage>
</organism>
<keyword evidence="2" id="KW-1133">Transmembrane helix</keyword>
<dbReference type="eggNOG" id="ENOG5033I5B">
    <property type="taxonomic scope" value="Bacteria"/>
</dbReference>
<accession>A7NIW5</accession>
<dbReference type="HOGENOM" id="CLU_1060481_0_0_0"/>
<reference evidence="3 4" key="1">
    <citation type="submission" date="2007-08" db="EMBL/GenBank/DDBJ databases">
        <title>Complete sequence of Roseiflexus castenholzii DSM 13941.</title>
        <authorList>
            <consortium name="US DOE Joint Genome Institute"/>
            <person name="Copeland A."/>
            <person name="Lucas S."/>
            <person name="Lapidus A."/>
            <person name="Barry K."/>
            <person name="Glavina del Rio T."/>
            <person name="Dalin E."/>
            <person name="Tice H."/>
            <person name="Pitluck S."/>
            <person name="Thompson L.S."/>
            <person name="Brettin T."/>
            <person name="Bruce D."/>
            <person name="Detter J.C."/>
            <person name="Han C."/>
            <person name="Tapia R."/>
            <person name="Schmutz J."/>
            <person name="Larimer F."/>
            <person name="Land M."/>
            <person name="Hauser L."/>
            <person name="Kyrpides N."/>
            <person name="Mikhailova N."/>
            <person name="Bryant D.A."/>
            <person name="Hanada S."/>
            <person name="Tsukatani Y."/>
            <person name="Richardson P."/>
        </authorList>
    </citation>
    <scope>NUCLEOTIDE SEQUENCE [LARGE SCALE GENOMIC DNA]</scope>
    <source>
        <strain evidence="4">DSM 13941 / HLO8</strain>
    </source>
</reference>
<feature type="transmembrane region" description="Helical" evidence="2">
    <location>
        <begin position="21"/>
        <end position="43"/>
    </location>
</feature>
<feature type="compositionally biased region" description="Basic and acidic residues" evidence="1">
    <location>
        <begin position="248"/>
        <end position="259"/>
    </location>
</feature>
<gene>
    <name evidence="3" type="ordered locus">Rcas_1327</name>
</gene>
<sequence length="259" mass="28486">MNPFRVFWQSARDTFEDLLPLTLISTVWLLVVLPLPLLAGGFAVGGAPLGAAAFLLLTTLPMGIVSTGLTVLAQRIHEGRTISWSDFVAGARQYYRFGWQLYGAWLAGLLILVVNLVFYAQMEAPASAYLMLLFAYLLVAWISLLIYLGPLALLQERPSVRLAFRNAFVLAFGRPLFTIVTQGLMSIIVFLSLWPPLLLLLLITPALLAVWGFRATVTLIADAEARRAAQQEHQRAVATTPSNPPATEKGRGGQIRPRE</sequence>
<evidence type="ECO:0000313" key="4">
    <source>
        <dbReference type="Proteomes" id="UP000000263"/>
    </source>
</evidence>
<proteinExistence type="predicted"/>
<keyword evidence="2" id="KW-0812">Transmembrane</keyword>
<keyword evidence="4" id="KW-1185">Reference proteome</keyword>
<dbReference type="KEGG" id="rca:Rcas_1327"/>
<evidence type="ECO:0000313" key="3">
    <source>
        <dbReference type="EMBL" id="ABU57423.1"/>
    </source>
</evidence>
<feature type="region of interest" description="Disordered" evidence="1">
    <location>
        <begin position="231"/>
        <end position="259"/>
    </location>
</feature>
<name>A7NIW5_ROSCS</name>
<protein>
    <recommendedName>
        <fullName evidence="5">DUF624 domain-containing protein</fullName>
    </recommendedName>
</protein>
<dbReference type="Proteomes" id="UP000000263">
    <property type="component" value="Chromosome"/>
</dbReference>
<evidence type="ECO:0008006" key="5">
    <source>
        <dbReference type="Google" id="ProtNLM"/>
    </source>
</evidence>
<dbReference type="EMBL" id="CP000804">
    <property type="protein sequence ID" value="ABU57423.1"/>
    <property type="molecule type" value="Genomic_DNA"/>
</dbReference>
<evidence type="ECO:0000256" key="2">
    <source>
        <dbReference type="SAM" id="Phobius"/>
    </source>
</evidence>